<feature type="region of interest" description="Disordered" evidence="2">
    <location>
        <begin position="1"/>
        <end position="34"/>
    </location>
</feature>
<feature type="compositionally biased region" description="Low complexity" evidence="2">
    <location>
        <begin position="511"/>
        <end position="523"/>
    </location>
</feature>
<evidence type="ECO:0000256" key="2">
    <source>
        <dbReference type="SAM" id="MobiDB-lite"/>
    </source>
</evidence>
<reference evidence="3 4" key="1">
    <citation type="journal article" date="2019" name="Int. J. Syst. Evol. Microbiol.">
        <title>The Global Catalogue of Microorganisms (GCM) 10K type strain sequencing project: providing services to taxonomists for standard genome sequencing and annotation.</title>
        <authorList>
            <consortium name="The Broad Institute Genomics Platform"/>
            <consortium name="The Broad Institute Genome Sequencing Center for Infectious Disease"/>
            <person name="Wu L."/>
            <person name="Ma J."/>
        </authorList>
    </citation>
    <scope>NUCLEOTIDE SEQUENCE [LARGE SCALE GENOMIC DNA]</scope>
    <source>
        <strain evidence="3 4">JCM 4805</strain>
    </source>
</reference>
<accession>A0ABN1A1J7</accession>
<proteinExistence type="predicted"/>
<evidence type="ECO:0000313" key="4">
    <source>
        <dbReference type="Proteomes" id="UP001500909"/>
    </source>
</evidence>
<name>A0ABN1A1J7_9ACTN</name>
<sequence length="523" mass="56141">MHRHQEQNGAGKAAVPYRRPAARQDAPVPPHGASPAAAALTALQRAAGNAAVSRVVGNLRGRSDGVAAHSAGPAGPVVQRAPSPAPAPAARAAAPAVQRAPADDLVHDPKAFLSHSVLSLDFGLGMRNRAPGLPLDHQAFANRLGRWNQHWFVLVPDARRAKEGRPAYLLTPAVEKYVQAFGDSDDLLAPLSGHRDLPPVLPDQAYLASFYVPYLRGGTAGPDTSVGHSRIPKDAGKQGHGSEFVFTATMNGCAFAVTGDAQDKCFTAWHYQSPSALSNREPAKNFRRDRRPADWFGPEEYESPDQDGLFETTNMLWNGPAGWEVLSQETSVSAYDENDARIAAVRSRPLTMGSGQEAAYTARIYVGRAQTQLKEFMRSLAQARNAAGNTEQQRTLEQHVFKPLEITMAAEPLMLAGNADFAALIGIAVRLKQQRAEALQKVKDWLAAHLEDAAMTHEGGLLHRRISPEKLAHRREKINILLGQFSDRAWIDGLLEEATDHPADRDGAPGSGAPAAGAGAPPA</sequence>
<protein>
    <recommendedName>
        <fullName evidence="5">Type I-E CRISPR-associated protein Cse1/CasA</fullName>
    </recommendedName>
</protein>
<gene>
    <name evidence="3" type="ORF">GCM10010361_31570</name>
</gene>
<evidence type="ECO:0000256" key="1">
    <source>
        <dbReference type="SAM" id="Coils"/>
    </source>
</evidence>
<evidence type="ECO:0008006" key="5">
    <source>
        <dbReference type="Google" id="ProtNLM"/>
    </source>
</evidence>
<dbReference type="EMBL" id="BAAABY010000023">
    <property type="protein sequence ID" value="GAA0465232.1"/>
    <property type="molecule type" value="Genomic_DNA"/>
</dbReference>
<feature type="coiled-coil region" evidence="1">
    <location>
        <begin position="366"/>
        <end position="393"/>
    </location>
</feature>
<keyword evidence="1" id="KW-0175">Coiled coil</keyword>
<keyword evidence="4" id="KW-1185">Reference proteome</keyword>
<evidence type="ECO:0000313" key="3">
    <source>
        <dbReference type="EMBL" id="GAA0465232.1"/>
    </source>
</evidence>
<feature type="region of interest" description="Disordered" evidence="2">
    <location>
        <begin position="499"/>
        <end position="523"/>
    </location>
</feature>
<feature type="compositionally biased region" description="Low complexity" evidence="2">
    <location>
        <begin position="76"/>
        <end position="96"/>
    </location>
</feature>
<organism evidence="3 4">
    <name type="scientific">Streptomyces olivaceiscleroticus</name>
    <dbReference type="NCBI Taxonomy" id="68245"/>
    <lineage>
        <taxon>Bacteria</taxon>
        <taxon>Bacillati</taxon>
        <taxon>Actinomycetota</taxon>
        <taxon>Actinomycetes</taxon>
        <taxon>Kitasatosporales</taxon>
        <taxon>Streptomycetaceae</taxon>
        <taxon>Streptomyces</taxon>
    </lineage>
</organism>
<comment type="caution">
    <text evidence="3">The sequence shown here is derived from an EMBL/GenBank/DDBJ whole genome shotgun (WGS) entry which is preliminary data.</text>
</comment>
<dbReference type="Proteomes" id="UP001500909">
    <property type="component" value="Unassembled WGS sequence"/>
</dbReference>
<feature type="region of interest" description="Disordered" evidence="2">
    <location>
        <begin position="64"/>
        <end position="96"/>
    </location>
</feature>